<dbReference type="SMART" id="SM00967">
    <property type="entry name" value="SpoU_sub_bind"/>
    <property type="match status" value="1"/>
</dbReference>
<dbReference type="Pfam" id="PF00588">
    <property type="entry name" value="SpoU_methylase"/>
    <property type="match status" value="1"/>
</dbReference>
<dbReference type="NCBIfam" id="TIGR00186">
    <property type="entry name" value="rRNA_methyl_3"/>
    <property type="match status" value="1"/>
</dbReference>
<dbReference type="OrthoDB" id="9794400at2"/>
<accession>A0A3N2QCQ6</accession>
<feature type="domain" description="RNA 2-O ribose methyltransferase substrate binding" evidence="3">
    <location>
        <begin position="14"/>
        <end position="88"/>
    </location>
</feature>
<evidence type="ECO:0000259" key="3">
    <source>
        <dbReference type="SMART" id="SM00967"/>
    </source>
</evidence>
<keyword evidence="2 4" id="KW-0808">Transferase</keyword>
<dbReference type="Gene3D" id="3.30.1330.30">
    <property type="match status" value="1"/>
</dbReference>
<dbReference type="Proteomes" id="UP000270927">
    <property type="component" value="Unassembled WGS sequence"/>
</dbReference>
<keyword evidence="1 4" id="KW-0489">Methyltransferase</keyword>
<dbReference type="AlphaFoldDB" id="A0A3N2QCQ6"/>
<dbReference type="EMBL" id="RARA01000021">
    <property type="protein sequence ID" value="ROT47561.1"/>
    <property type="molecule type" value="Genomic_DNA"/>
</dbReference>
<dbReference type="InterPro" id="IPR029028">
    <property type="entry name" value="Alpha/beta_knot_MTases"/>
</dbReference>
<dbReference type="InterPro" id="IPR029026">
    <property type="entry name" value="tRNA_m1G_MTases_N"/>
</dbReference>
<comment type="caution">
    <text evidence="4">The sequence shown here is derived from an EMBL/GenBank/DDBJ whole genome shotgun (WGS) entry which is preliminary data.</text>
</comment>
<proteinExistence type="predicted"/>
<evidence type="ECO:0000313" key="5">
    <source>
        <dbReference type="Proteomes" id="UP000270927"/>
    </source>
</evidence>
<dbReference type="PANTHER" id="PTHR46429">
    <property type="entry name" value="23S RRNA (GUANOSINE-2'-O-)-METHYLTRANSFERASE RLMB"/>
    <property type="match status" value="1"/>
</dbReference>
<gene>
    <name evidence="4" type="primary">rlmB</name>
    <name evidence="4" type="ORF">EDM02_01820</name>
</gene>
<dbReference type="PANTHER" id="PTHR46429:SF1">
    <property type="entry name" value="23S RRNA (GUANOSINE-2'-O-)-METHYLTRANSFERASE RLMB"/>
    <property type="match status" value="1"/>
</dbReference>
<dbReference type="CDD" id="cd18103">
    <property type="entry name" value="SpoU-like_RlmB"/>
    <property type="match status" value="1"/>
</dbReference>
<dbReference type="GO" id="GO:0003723">
    <property type="term" value="F:RNA binding"/>
    <property type="evidence" value="ECO:0007669"/>
    <property type="project" value="InterPro"/>
</dbReference>
<evidence type="ECO:0000256" key="1">
    <source>
        <dbReference type="ARBA" id="ARBA00022603"/>
    </source>
</evidence>
<dbReference type="Gene3D" id="3.40.1280.10">
    <property type="match status" value="1"/>
</dbReference>
<name>A0A3N2QCQ6_9BACT</name>
<evidence type="ECO:0000313" key="4">
    <source>
        <dbReference type="EMBL" id="ROT47561.1"/>
    </source>
</evidence>
<organism evidence="4 5">
    <name type="scientific">Candidatus Cardinium hertigii</name>
    <dbReference type="NCBI Taxonomy" id="247481"/>
    <lineage>
        <taxon>Bacteria</taxon>
        <taxon>Pseudomonadati</taxon>
        <taxon>Bacteroidota</taxon>
        <taxon>Cytophagia</taxon>
        <taxon>Cytophagales</taxon>
        <taxon>Amoebophilaceae</taxon>
        <taxon>Candidatus Cardinium</taxon>
    </lineage>
</organism>
<dbReference type="GO" id="GO:0006396">
    <property type="term" value="P:RNA processing"/>
    <property type="evidence" value="ECO:0007669"/>
    <property type="project" value="InterPro"/>
</dbReference>
<dbReference type="GO" id="GO:0005829">
    <property type="term" value="C:cytosol"/>
    <property type="evidence" value="ECO:0007669"/>
    <property type="project" value="TreeGrafter"/>
</dbReference>
<dbReference type="InterPro" id="IPR004441">
    <property type="entry name" value="rRNA_MeTrfase_TrmH"/>
</dbReference>
<evidence type="ECO:0000256" key="2">
    <source>
        <dbReference type="ARBA" id="ARBA00022679"/>
    </source>
</evidence>
<dbReference type="GO" id="GO:0032259">
    <property type="term" value="P:methylation"/>
    <property type="evidence" value="ECO:0007669"/>
    <property type="project" value="UniProtKB-KW"/>
</dbReference>
<dbReference type="RefSeq" id="WP_123662594.1">
    <property type="nucleotide sequence ID" value="NZ_RARA01000021.1"/>
</dbReference>
<reference evidence="4 5" key="1">
    <citation type="submission" date="2018-09" db="EMBL/GenBank/DDBJ databases">
        <title>Comparative Genomics of Wolbachia-Cardinium Dual Endosymbiosis in a Plant-Parasitic Nematode.</title>
        <authorList>
            <person name="Brown A.M.V."/>
            <person name="Wasala S.K."/>
            <person name="Howe D.K."/>
            <person name="Peetz A.B."/>
            <person name="Zasada I.A."/>
            <person name="Denver D.R."/>
        </authorList>
    </citation>
    <scope>NUCLEOTIDE SEQUENCE [LARGE SCALE GENOMIC DNA]</scope>
    <source>
        <strain evidence="4 5">Pp_1</strain>
    </source>
</reference>
<dbReference type="Pfam" id="PF08032">
    <property type="entry name" value="SpoU_sub_bind"/>
    <property type="match status" value="1"/>
</dbReference>
<protein>
    <submittedName>
        <fullName evidence="4">23S rRNA (Guanosine(2251)-2'-O)-methyltransferase RlmB</fullName>
    </submittedName>
</protein>
<dbReference type="InterPro" id="IPR029064">
    <property type="entry name" value="Ribosomal_eL30-like_sf"/>
</dbReference>
<sequence>MLTSKKAPITPLNLIFGTRAVMESILAGRTIEKIFLQRKFHTSFLKELYDLIHTHEIPFSYVPIQKLQRLANGNHQGVVAVLSPIAFVSLDRIVQTTFEKGKAPLILLLDGVTDVHNVGAIVRTACCMGVDALVLPTQGSASLSGAAMKTSAGALARLPLCRVANVSNALGYLQSSGLAIVACHEQANQALYQVDLKMPMVLILGGEGTGIATEHLKWAMHHIKIPMHGTIASLNVSVAAGMVLYEVLRQRFV</sequence>
<keyword evidence="5" id="KW-1185">Reference proteome</keyword>
<dbReference type="InterPro" id="IPR001537">
    <property type="entry name" value="SpoU_MeTrfase"/>
</dbReference>
<dbReference type="InterPro" id="IPR013123">
    <property type="entry name" value="SpoU_subst-bd"/>
</dbReference>
<dbReference type="SUPFAM" id="SSF75217">
    <property type="entry name" value="alpha/beta knot"/>
    <property type="match status" value="1"/>
</dbReference>
<dbReference type="SUPFAM" id="SSF55315">
    <property type="entry name" value="L30e-like"/>
    <property type="match status" value="1"/>
</dbReference>
<dbReference type="GO" id="GO:0008173">
    <property type="term" value="F:RNA methyltransferase activity"/>
    <property type="evidence" value="ECO:0007669"/>
    <property type="project" value="InterPro"/>
</dbReference>